<evidence type="ECO:0000256" key="1">
    <source>
        <dbReference type="SAM" id="SignalP"/>
    </source>
</evidence>
<keyword evidence="1" id="KW-0732">Signal</keyword>
<comment type="caution">
    <text evidence="2">The sequence shown here is derived from an EMBL/GenBank/DDBJ whole genome shotgun (WGS) entry which is preliminary data.</text>
</comment>
<dbReference type="EMBL" id="JBAMIC010000002">
    <property type="protein sequence ID" value="KAK7113145.1"/>
    <property type="molecule type" value="Genomic_DNA"/>
</dbReference>
<reference evidence="2 3" key="1">
    <citation type="submission" date="2024-02" db="EMBL/GenBank/DDBJ databases">
        <title>Chromosome-scale genome assembly of the rough periwinkle Littorina saxatilis.</title>
        <authorList>
            <person name="De Jode A."/>
            <person name="Faria R."/>
            <person name="Formenti G."/>
            <person name="Sims Y."/>
            <person name="Smith T.P."/>
            <person name="Tracey A."/>
            <person name="Wood J.M.D."/>
            <person name="Zagrodzka Z.B."/>
            <person name="Johannesson K."/>
            <person name="Butlin R.K."/>
            <person name="Leder E.H."/>
        </authorList>
    </citation>
    <scope>NUCLEOTIDE SEQUENCE [LARGE SCALE GENOMIC DNA]</scope>
    <source>
        <strain evidence="2">Snail1</strain>
        <tissue evidence="2">Muscle</tissue>
    </source>
</reference>
<evidence type="ECO:0000313" key="3">
    <source>
        <dbReference type="Proteomes" id="UP001374579"/>
    </source>
</evidence>
<dbReference type="AlphaFoldDB" id="A0AAN9BXL9"/>
<dbReference type="Proteomes" id="UP001374579">
    <property type="component" value="Unassembled WGS sequence"/>
</dbReference>
<organism evidence="2 3">
    <name type="scientific">Littorina saxatilis</name>
    <dbReference type="NCBI Taxonomy" id="31220"/>
    <lineage>
        <taxon>Eukaryota</taxon>
        <taxon>Metazoa</taxon>
        <taxon>Spiralia</taxon>
        <taxon>Lophotrochozoa</taxon>
        <taxon>Mollusca</taxon>
        <taxon>Gastropoda</taxon>
        <taxon>Caenogastropoda</taxon>
        <taxon>Littorinimorpha</taxon>
        <taxon>Littorinoidea</taxon>
        <taxon>Littorinidae</taxon>
        <taxon>Littorina</taxon>
    </lineage>
</organism>
<feature type="chain" id="PRO_5042840742" evidence="1">
    <location>
        <begin position="24"/>
        <end position="117"/>
    </location>
</feature>
<keyword evidence="3" id="KW-1185">Reference proteome</keyword>
<proteinExistence type="predicted"/>
<accession>A0AAN9BXL9</accession>
<feature type="signal peptide" evidence="1">
    <location>
        <begin position="1"/>
        <end position="23"/>
    </location>
</feature>
<sequence>MNGVVCGVAYGLSLLLLVIESQGAEQPDCAKLCINLPGVSQEIIKQMTQDNKEMCKLHPDYKKCILKKCQVSELPQDMLDYLKEEYECDLSSAAHVSLSLATVIVTLLTALWMTQDY</sequence>
<gene>
    <name evidence="2" type="ORF">V1264_012489</name>
</gene>
<evidence type="ECO:0000313" key="2">
    <source>
        <dbReference type="EMBL" id="KAK7113145.1"/>
    </source>
</evidence>
<name>A0AAN9BXL9_9CAEN</name>
<protein>
    <submittedName>
        <fullName evidence="2">Uncharacterized protein</fullName>
    </submittedName>
</protein>